<evidence type="ECO:0000256" key="1">
    <source>
        <dbReference type="SAM" id="MobiDB-lite"/>
    </source>
</evidence>
<protein>
    <recommendedName>
        <fullName evidence="7">Peptidase M23 domain-containing protein</fullName>
    </recommendedName>
</protein>
<dbReference type="Gene3D" id="2.70.70.10">
    <property type="entry name" value="Glucose Permease (Domain IIA)"/>
    <property type="match status" value="1"/>
</dbReference>
<proteinExistence type="predicted"/>
<dbReference type="Pfam" id="PF01551">
    <property type="entry name" value="Peptidase_M23"/>
    <property type="match status" value="1"/>
</dbReference>
<dbReference type="EMBL" id="CP016268">
    <property type="protein sequence ID" value="ANO50819.1"/>
    <property type="molecule type" value="Genomic_DNA"/>
</dbReference>
<evidence type="ECO:0000313" key="5">
    <source>
        <dbReference type="EMBL" id="ANO50819.1"/>
    </source>
</evidence>
<evidence type="ECO:0000259" key="3">
    <source>
        <dbReference type="Pfam" id="PF01551"/>
    </source>
</evidence>
<organism evidence="5 6">
    <name type="scientific">Woeseia oceani</name>
    <dbReference type="NCBI Taxonomy" id="1548547"/>
    <lineage>
        <taxon>Bacteria</taxon>
        <taxon>Pseudomonadati</taxon>
        <taxon>Pseudomonadota</taxon>
        <taxon>Gammaproteobacteria</taxon>
        <taxon>Woeseiales</taxon>
        <taxon>Woeseiaceae</taxon>
        <taxon>Woeseia</taxon>
    </lineage>
</organism>
<feature type="domain" description="Peptidase family M23 N-terminal" evidence="4">
    <location>
        <begin position="20"/>
        <end position="85"/>
    </location>
</feature>
<dbReference type="STRING" id="1548547.BA177_06010"/>
<feature type="compositionally biased region" description="Basic and acidic residues" evidence="1">
    <location>
        <begin position="154"/>
        <end position="166"/>
    </location>
</feature>
<keyword evidence="6" id="KW-1185">Reference proteome</keyword>
<dbReference type="Pfam" id="PF18421">
    <property type="entry name" value="Peptidase_M23_N"/>
    <property type="match status" value="1"/>
</dbReference>
<dbReference type="KEGG" id="woc:BA177_06010"/>
<reference evidence="5 6" key="1">
    <citation type="submission" date="2016-06" db="EMBL/GenBank/DDBJ databases">
        <title>Complete genome sequence of a deep-branching marine Gamma Proteobacterium Woeseia oceani type strain XK5.</title>
        <authorList>
            <person name="Mu D."/>
            <person name="Du Z."/>
        </authorList>
    </citation>
    <scope>NUCLEOTIDE SEQUENCE [LARGE SCALE GENOMIC DNA]</scope>
    <source>
        <strain evidence="5 6">XK5</strain>
    </source>
</reference>
<dbReference type="PANTHER" id="PTHR21666:SF285">
    <property type="entry name" value="M23 FAMILY METALLOPEPTIDASE"/>
    <property type="match status" value="1"/>
</dbReference>
<dbReference type="SUPFAM" id="SSF51261">
    <property type="entry name" value="Duplicated hybrid motif"/>
    <property type="match status" value="1"/>
</dbReference>
<dbReference type="Proteomes" id="UP000092695">
    <property type="component" value="Chromosome"/>
</dbReference>
<sequence>MKRLLAFLLLPLFAAAQPTHAPHPGGIAIVPLGVSEQAPDARFDGKPVLVTRAGDEWLAIVGIPLDQATGTANLVVGDQRLSFTVVPHSYREQHLTVAPKFVNPDPSAQERIADEQREIAAAMTHYRRSPVTLRALQPPIPGARSDSFGSRRFFNKEPHSPHRGMDIKGSTGTEIKAPLAGTVLLTGDFYFTGNAVFLDHGQGLVTLYAHLDSIGVEIGDRLNTGAVLGTVGATGRVTGAHLHFATYLNGTAVDPALLLEPSP</sequence>
<dbReference type="InterPro" id="IPR040487">
    <property type="entry name" value="Peptidase_M23_N"/>
</dbReference>
<feature type="region of interest" description="Disordered" evidence="1">
    <location>
        <begin position="147"/>
        <end position="169"/>
    </location>
</feature>
<evidence type="ECO:0000256" key="2">
    <source>
        <dbReference type="SAM" id="SignalP"/>
    </source>
</evidence>
<dbReference type="InterPro" id="IPR050570">
    <property type="entry name" value="Cell_wall_metabolism_enzyme"/>
</dbReference>
<dbReference type="Gene3D" id="2.60.40.1590">
    <property type="entry name" value="Peptidoglycan hydrolase domains"/>
    <property type="match status" value="1"/>
</dbReference>
<dbReference type="OrthoDB" id="9805070at2"/>
<evidence type="ECO:0008006" key="7">
    <source>
        <dbReference type="Google" id="ProtNLM"/>
    </source>
</evidence>
<dbReference type="GO" id="GO:0004222">
    <property type="term" value="F:metalloendopeptidase activity"/>
    <property type="evidence" value="ECO:0007669"/>
    <property type="project" value="TreeGrafter"/>
</dbReference>
<keyword evidence="2" id="KW-0732">Signal</keyword>
<evidence type="ECO:0000313" key="6">
    <source>
        <dbReference type="Proteomes" id="UP000092695"/>
    </source>
</evidence>
<dbReference type="PANTHER" id="PTHR21666">
    <property type="entry name" value="PEPTIDASE-RELATED"/>
    <property type="match status" value="1"/>
</dbReference>
<evidence type="ECO:0000259" key="4">
    <source>
        <dbReference type="Pfam" id="PF18421"/>
    </source>
</evidence>
<dbReference type="CDD" id="cd12797">
    <property type="entry name" value="M23_peptidase"/>
    <property type="match status" value="1"/>
</dbReference>
<dbReference type="InterPro" id="IPR011055">
    <property type="entry name" value="Dup_hybrid_motif"/>
</dbReference>
<feature type="domain" description="M23ase beta-sheet core" evidence="3">
    <location>
        <begin position="161"/>
        <end position="255"/>
    </location>
</feature>
<dbReference type="RefSeq" id="WP_068614169.1">
    <property type="nucleotide sequence ID" value="NZ_CP016268.1"/>
</dbReference>
<feature type="chain" id="PRO_5008260117" description="Peptidase M23 domain-containing protein" evidence="2">
    <location>
        <begin position="22"/>
        <end position="263"/>
    </location>
</feature>
<name>A0A193LEL1_9GAMM</name>
<feature type="signal peptide" evidence="2">
    <location>
        <begin position="1"/>
        <end position="21"/>
    </location>
</feature>
<accession>A0A193LEL1</accession>
<gene>
    <name evidence="5" type="ORF">BA177_06010</name>
</gene>
<dbReference type="InterPro" id="IPR016047">
    <property type="entry name" value="M23ase_b-sheet_dom"/>
</dbReference>
<dbReference type="AlphaFoldDB" id="A0A193LEL1"/>